<organism evidence="2">
    <name type="scientific">Thrips palmi</name>
    <name type="common">Melon thrips</name>
    <dbReference type="NCBI Taxonomy" id="161013"/>
    <lineage>
        <taxon>Eukaryota</taxon>
        <taxon>Metazoa</taxon>
        <taxon>Ecdysozoa</taxon>
        <taxon>Arthropoda</taxon>
        <taxon>Hexapoda</taxon>
        <taxon>Insecta</taxon>
        <taxon>Pterygota</taxon>
        <taxon>Neoptera</taxon>
        <taxon>Paraneoptera</taxon>
        <taxon>Thysanoptera</taxon>
        <taxon>Terebrantia</taxon>
        <taxon>Thripoidea</taxon>
        <taxon>Thripidae</taxon>
        <taxon>Thrips</taxon>
    </lineage>
</organism>
<evidence type="ECO:0000313" key="1">
    <source>
        <dbReference type="Proteomes" id="UP000515158"/>
    </source>
</evidence>
<keyword evidence="1" id="KW-1185">Reference proteome</keyword>
<name>A0A6P9A481_THRPL</name>
<accession>A0A6P9A481</accession>
<dbReference type="InParanoid" id="A0A6P9A481"/>
<gene>
    <name evidence="2" type="primary">LOC117651863</name>
</gene>
<sequence>MEMCPPEKQSKPFFFHFRVAHDRKRPSFVRGAMNMTTSYIFDDNTDIAIEMASWSSRGGWKDNAFKIRLKRACFTAPQYLPTVYNTLKATLFGETQCPWPPGAYYHPNVSMEIRFTLPVFYYGKYRADLGFTDHATNEMEACVRATIKVVPKTR</sequence>
<reference evidence="2" key="1">
    <citation type="submission" date="2025-08" db="UniProtKB">
        <authorList>
            <consortium name="RefSeq"/>
        </authorList>
    </citation>
    <scope>IDENTIFICATION</scope>
    <source>
        <tissue evidence="2">Total insect</tissue>
    </source>
</reference>
<dbReference type="RefSeq" id="XP_034252290.1">
    <property type="nucleotide sequence ID" value="XM_034396399.1"/>
</dbReference>
<evidence type="ECO:0000313" key="2">
    <source>
        <dbReference type="RefSeq" id="XP_034252290.1"/>
    </source>
</evidence>
<dbReference type="GeneID" id="117651863"/>
<dbReference type="Proteomes" id="UP000515158">
    <property type="component" value="Unplaced"/>
</dbReference>
<dbReference type="KEGG" id="tpal:117651863"/>
<dbReference type="AlphaFoldDB" id="A0A6P9A481"/>
<protein>
    <submittedName>
        <fullName evidence="2">Uncharacterized protein LOC117651863</fullName>
    </submittedName>
</protein>
<proteinExistence type="predicted"/>